<feature type="transmembrane region" description="Helical" evidence="8">
    <location>
        <begin position="591"/>
        <end position="609"/>
    </location>
</feature>
<feature type="region of interest" description="Disordered" evidence="7">
    <location>
        <begin position="18"/>
        <end position="71"/>
    </location>
</feature>
<feature type="transmembrane region" description="Helical" evidence="8">
    <location>
        <begin position="474"/>
        <end position="494"/>
    </location>
</feature>
<feature type="transmembrane region" description="Helical" evidence="8">
    <location>
        <begin position="283"/>
        <end position="302"/>
    </location>
</feature>
<dbReference type="SUPFAM" id="SSF103473">
    <property type="entry name" value="MFS general substrate transporter"/>
    <property type="match status" value="1"/>
</dbReference>
<accession>A0AAE0KA37</accession>
<evidence type="ECO:0000256" key="1">
    <source>
        <dbReference type="ARBA" id="ARBA00004141"/>
    </source>
</evidence>
<proteinExistence type="inferred from homology"/>
<evidence type="ECO:0000256" key="4">
    <source>
        <dbReference type="ARBA" id="ARBA00022692"/>
    </source>
</evidence>
<dbReference type="GO" id="GO:0005886">
    <property type="term" value="C:plasma membrane"/>
    <property type="evidence" value="ECO:0007669"/>
    <property type="project" value="UniProtKB-ARBA"/>
</dbReference>
<dbReference type="GO" id="GO:0071916">
    <property type="term" value="F:dipeptide transmembrane transporter activity"/>
    <property type="evidence" value="ECO:0007669"/>
    <property type="project" value="UniProtKB-ARBA"/>
</dbReference>
<dbReference type="AlphaFoldDB" id="A0AAE0KA37"/>
<dbReference type="FunFam" id="1.20.1250.20:FF:000085">
    <property type="entry name" value="MFS peptide transporter Ptr2"/>
    <property type="match status" value="1"/>
</dbReference>
<sequence length="663" mass="71997">MGKSSLGARGFHPFPCHVTHSHNVPHPAATLGDEKRPESSGDSIGSPAHAKAPAAGALSEKMDNVPPGDAHAPYLDTFTMDEDYEGKPTEEEAATLRRVPGRIPFTAYMICIVEFCERASFYGVQPLIGNYVNRKLPEGGNGYGAPPAGTQGTAGALGMGTKVANAVAQSFSLLAYALPLFFGWLADVRSGRFRIICWGVAVFGVAHVLMVAAGSKDLLAKNATQAPYFLSLYILAIGAAMFKPNVSPLLLDQVTTTVPTVVTLKSGERVIEDPESTAERVMLWFYLLINIGGFFGVATSYSEKYVGWWLAFILPLFLYLPLPLLLWFLHKRLILHPAAGSDLGNVFRVLGICIRRGGIKKFGRHGFWDLAKPSNIAAANLDFTYKTHWNDQFVDDVRRTFQATGIFCFFPIQYLNDNGIGQAANFLSTMLETNGVPNDVIGNFNSLSIIAFAPILNYGLYPLLRRLGIHYGPVARITTGLALSTIGGVGYTVLNYYAYKLSPCGEYGSSDCAIGDGVAPISIWWMAIPYAIGGISELFINVPAYGIAYSRAPPNMRSLVSAINLFNTAVAYAIGLAASSVITDPYLTWDFGGPAIAGGILTVVFWFMFKHIDKEEYVLTTHPQYENTMAGTTKVVGENELNKTPNRAAPISDNEEMMISQKQ</sequence>
<comment type="similarity">
    <text evidence="2">Belongs to the major facilitator superfamily. Proton-dependent oligopeptide transporter (POT/PTR) (TC 2.A.17) family.</text>
</comment>
<reference evidence="9" key="2">
    <citation type="submission" date="2023-06" db="EMBL/GenBank/DDBJ databases">
        <authorList>
            <consortium name="Lawrence Berkeley National Laboratory"/>
            <person name="Haridas S."/>
            <person name="Hensen N."/>
            <person name="Bonometti L."/>
            <person name="Westerberg I."/>
            <person name="Brannstrom I.O."/>
            <person name="Guillou S."/>
            <person name="Cros-Aarteil S."/>
            <person name="Calhoun S."/>
            <person name="Kuo A."/>
            <person name="Mondo S."/>
            <person name="Pangilinan J."/>
            <person name="Riley R."/>
            <person name="Labutti K."/>
            <person name="Andreopoulos B."/>
            <person name="Lipzen A."/>
            <person name="Chen C."/>
            <person name="Yanf M."/>
            <person name="Daum C."/>
            <person name="Ng V."/>
            <person name="Clum A."/>
            <person name="Steindorff A."/>
            <person name="Ohm R."/>
            <person name="Martin F."/>
            <person name="Silar P."/>
            <person name="Natvig D."/>
            <person name="Lalanne C."/>
            <person name="Gautier V."/>
            <person name="Ament-Velasquez S.L."/>
            <person name="Kruys A."/>
            <person name="Hutchinson M.I."/>
            <person name="Powell A.J."/>
            <person name="Barry K."/>
            <person name="Miller A.N."/>
            <person name="Grigoriev I.V."/>
            <person name="Debuchy R."/>
            <person name="Gladieux P."/>
            <person name="Thoren M.H."/>
            <person name="Johannesson H."/>
        </authorList>
    </citation>
    <scope>NUCLEOTIDE SEQUENCE</scope>
    <source>
        <strain evidence="9">CBS 958.72</strain>
    </source>
</reference>
<evidence type="ECO:0000256" key="5">
    <source>
        <dbReference type="ARBA" id="ARBA00022989"/>
    </source>
</evidence>
<feature type="compositionally biased region" description="Low complexity" evidence="7">
    <location>
        <begin position="48"/>
        <end position="57"/>
    </location>
</feature>
<keyword evidence="5 8" id="KW-1133">Transmembrane helix</keyword>
<reference evidence="9" key="1">
    <citation type="journal article" date="2023" name="Mol. Phylogenet. Evol.">
        <title>Genome-scale phylogeny and comparative genomics of the fungal order Sordariales.</title>
        <authorList>
            <person name="Hensen N."/>
            <person name="Bonometti L."/>
            <person name="Westerberg I."/>
            <person name="Brannstrom I.O."/>
            <person name="Guillou S."/>
            <person name="Cros-Aarteil S."/>
            <person name="Calhoun S."/>
            <person name="Haridas S."/>
            <person name="Kuo A."/>
            <person name="Mondo S."/>
            <person name="Pangilinan J."/>
            <person name="Riley R."/>
            <person name="LaButti K."/>
            <person name="Andreopoulos B."/>
            <person name="Lipzen A."/>
            <person name="Chen C."/>
            <person name="Yan M."/>
            <person name="Daum C."/>
            <person name="Ng V."/>
            <person name="Clum A."/>
            <person name="Steindorff A."/>
            <person name="Ohm R.A."/>
            <person name="Martin F."/>
            <person name="Silar P."/>
            <person name="Natvig D.O."/>
            <person name="Lalanne C."/>
            <person name="Gautier V."/>
            <person name="Ament-Velasquez S.L."/>
            <person name="Kruys A."/>
            <person name="Hutchinson M.I."/>
            <person name="Powell A.J."/>
            <person name="Barry K."/>
            <person name="Miller A.N."/>
            <person name="Grigoriev I.V."/>
            <person name="Debuchy R."/>
            <person name="Gladieux P."/>
            <person name="Hiltunen Thoren M."/>
            <person name="Johannesson H."/>
        </authorList>
    </citation>
    <scope>NUCLEOTIDE SEQUENCE</scope>
    <source>
        <strain evidence="9">CBS 958.72</strain>
    </source>
</reference>
<evidence type="ECO:0000256" key="6">
    <source>
        <dbReference type="ARBA" id="ARBA00023136"/>
    </source>
</evidence>
<keyword evidence="4 8" id="KW-0812">Transmembrane</keyword>
<evidence type="ECO:0000256" key="3">
    <source>
        <dbReference type="ARBA" id="ARBA00022448"/>
    </source>
</evidence>
<evidence type="ECO:0000313" key="9">
    <source>
        <dbReference type="EMBL" id="KAK3372948.1"/>
    </source>
</evidence>
<evidence type="ECO:0000256" key="2">
    <source>
        <dbReference type="ARBA" id="ARBA00005982"/>
    </source>
</evidence>
<dbReference type="PANTHER" id="PTHR11654">
    <property type="entry name" value="OLIGOPEPTIDE TRANSPORTER-RELATED"/>
    <property type="match status" value="1"/>
</dbReference>
<feature type="transmembrane region" description="Helical" evidence="8">
    <location>
        <begin position="523"/>
        <end position="547"/>
    </location>
</feature>
<dbReference type="InterPro" id="IPR036259">
    <property type="entry name" value="MFS_trans_sf"/>
</dbReference>
<dbReference type="Pfam" id="PF00854">
    <property type="entry name" value="PTR2"/>
    <property type="match status" value="1"/>
</dbReference>
<keyword evidence="10" id="KW-1185">Reference proteome</keyword>
<feature type="transmembrane region" description="Helical" evidence="8">
    <location>
        <begin position="308"/>
        <end position="329"/>
    </location>
</feature>
<dbReference type="InterPro" id="IPR000109">
    <property type="entry name" value="POT_fam"/>
</dbReference>
<comment type="caution">
    <text evidence="9">The sequence shown here is derived from an EMBL/GenBank/DDBJ whole genome shotgun (WGS) entry which is preliminary data.</text>
</comment>
<evidence type="ECO:0000313" key="10">
    <source>
        <dbReference type="Proteomes" id="UP001287356"/>
    </source>
</evidence>
<feature type="transmembrane region" description="Helical" evidence="8">
    <location>
        <begin position="166"/>
        <end position="186"/>
    </location>
</feature>
<gene>
    <name evidence="9" type="ORF">B0T24DRAFT_527029</name>
</gene>
<keyword evidence="6 8" id="KW-0472">Membrane</keyword>
<protein>
    <submittedName>
        <fullName evidence="9">General substrate transporter</fullName>
    </submittedName>
</protein>
<feature type="transmembrane region" description="Helical" evidence="8">
    <location>
        <begin position="193"/>
        <end position="213"/>
    </location>
</feature>
<dbReference type="Gene3D" id="1.20.1250.20">
    <property type="entry name" value="MFS general substrate transporter like domains"/>
    <property type="match status" value="1"/>
</dbReference>
<evidence type="ECO:0000256" key="7">
    <source>
        <dbReference type="SAM" id="MobiDB-lite"/>
    </source>
</evidence>
<feature type="transmembrane region" description="Helical" evidence="8">
    <location>
        <begin position="559"/>
        <end position="579"/>
    </location>
</feature>
<keyword evidence="3" id="KW-0813">Transport</keyword>
<dbReference type="EMBL" id="JAULSN010000004">
    <property type="protein sequence ID" value="KAK3372948.1"/>
    <property type="molecule type" value="Genomic_DNA"/>
</dbReference>
<feature type="transmembrane region" description="Helical" evidence="8">
    <location>
        <begin position="225"/>
        <end position="242"/>
    </location>
</feature>
<evidence type="ECO:0000256" key="8">
    <source>
        <dbReference type="SAM" id="Phobius"/>
    </source>
</evidence>
<feature type="region of interest" description="Disordered" evidence="7">
    <location>
        <begin position="638"/>
        <end position="663"/>
    </location>
</feature>
<name>A0AAE0KA37_9PEZI</name>
<dbReference type="Proteomes" id="UP001287356">
    <property type="component" value="Unassembled WGS sequence"/>
</dbReference>
<organism evidence="9 10">
    <name type="scientific">Lasiosphaeria ovina</name>
    <dbReference type="NCBI Taxonomy" id="92902"/>
    <lineage>
        <taxon>Eukaryota</taxon>
        <taxon>Fungi</taxon>
        <taxon>Dikarya</taxon>
        <taxon>Ascomycota</taxon>
        <taxon>Pezizomycotina</taxon>
        <taxon>Sordariomycetes</taxon>
        <taxon>Sordariomycetidae</taxon>
        <taxon>Sordariales</taxon>
        <taxon>Lasiosphaeriaceae</taxon>
        <taxon>Lasiosphaeria</taxon>
    </lineage>
</organism>
<comment type="subcellular location">
    <subcellularLocation>
        <location evidence="1">Membrane</location>
        <topology evidence="1">Multi-pass membrane protein</topology>
    </subcellularLocation>
</comment>